<dbReference type="EMBL" id="CAJVCH010570242">
    <property type="protein sequence ID" value="CAG7834436.1"/>
    <property type="molecule type" value="Genomic_DNA"/>
</dbReference>
<dbReference type="AlphaFoldDB" id="A0A8J2Q5C1"/>
<evidence type="ECO:0000313" key="2">
    <source>
        <dbReference type="Proteomes" id="UP000708208"/>
    </source>
</evidence>
<accession>A0A8J2Q5C1</accession>
<dbReference type="Proteomes" id="UP000708208">
    <property type="component" value="Unassembled WGS sequence"/>
</dbReference>
<dbReference type="InterPro" id="IPR035810">
    <property type="entry name" value="PEBP_euk"/>
</dbReference>
<organism evidence="1 2">
    <name type="scientific">Allacma fusca</name>
    <dbReference type="NCBI Taxonomy" id="39272"/>
    <lineage>
        <taxon>Eukaryota</taxon>
        <taxon>Metazoa</taxon>
        <taxon>Ecdysozoa</taxon>
        <taxon>Arthropoda</taxon>
        <taxon>Hexapoda</taxon>
        <taxon>Collembola</taxon>
        <taxon>Symphypleona</taxon>
        <taxon>Sminthuridae</taxon>
        <taxon>Allacma</taxon>
    </lineage>
</organism>
<dbReference type="CDD" id="cd00866">
    <property type="entry name" value="PEBP_euk"/>
    <property type="match status" value="1"/>
</dbReference>
<sequence>MEKHQIVPDVVDTVPKSVLTVRFGEKELNLGNYLTIEDVSEKPTLVSWNADESKLYTLCFTDPDAPSRVEPTVREWQHWYTFMVYEQPGKIDVSGEPRLNLSVEHRALRRNFSIRNFAKKQGLGEPLSGNFFQTKWDEYVHVVRAKLGLPK</sequence>
<dbReference type="PANTHER" id="PTHR11362:SF82">
    <property type="entry name" value="PHOSPHATIDYLETHANOLAMINE-BINDING PROTEIN 4"/>
    <property type="match status" value="1"/>
</dbReference>
<protein>
    <recommendedName>
        <fullName evidence="3">Phosphatidylethanolamine-binding protein</fullName>
    </recommendedName>
</protein>
<reference evidence="1" key="1">
    <citation type="submission" date="2021-06" db="EMBL/GenBank/DDBJ databases">
        <authorList>
            <person name="Hodson N. C."/>
            <person name="Mongue J. A."/>
            <person name="Jaron S. K."/>
        </authorList>
    </citation>
    <scope>NUCLEOTIDE SEQUENCE</scope>
</reference>
<comment type="caution">
    <text evidence="1">The sequence shown here is derived from an EMBL/GenBank/DDBJ whole genome shotgun (WGS) entry which is preliminary data.</text>
</comment>
<evidence type="ECO:0000313" key="1">
    <source>
        <dbReference type="EMBL" id="CAG7834436.1"/>
    </source>
</evidence>
<gene>
    <name evidence="1" type="ORF">AFUS01_LOCUS43945</name>
</gene>
<evidence type="ECO:0008006" key="3">
    <source>
        <dbReference type="Google" id="ProtNLM"/>
    </source>
</evidence>
<dbReference type="PANTHER" id="PTHR11362">
    <property type="entry name" value="PHOSPHATIDYLETHANOLAMINE-BINDING PROTEIN"/>
    <property type="match status" value="1"/>
</dbReference>
<keyword evidence="2" id="KW-1185">Reference proteome</keyword>
<dbReference type="OrthoDB" id="2506647at2759"/>
<proteinExistence type="predicted"/>
<name>A0A8J2Q5C1_9HEXA</name>